<name>A0A2N0D8V7_RHISU</name>
<evidence type="ECO:0000313" key="2">
    <source>
        <dbReference type="EMBL" id="PKA42543.1"/>
    </source>
</evidence>
<dbReference type="Proteomes" id="UP000232164">
    <property type="component" value="Unassembled WGS sequence"/>
</dbReference>
<dbReference type="AlphaFoldDB" id="A0A2N0D8V7"/>
<comment type="caution">
    <text evidence="2">The sequence shown here is derived from an EMBL/GenBank/DDBJ whole genome shotgun (WGS) entry which is preliminary data.</text>
</comment>
<feature type="region of interest" description="Disordered" evidence="1">
    <location>
        <begin position="43"/>
        <end position="66"/>
    </location>
</feature>
<dbReference type="EMBL" id="PIQN01000011">
    <property type="protein sequence ID" value="PKA42543.1"/>
    <property type="molecule type" value="Genomic_DNA"/>
</dbReference>
<gene>
    <name evidence="2" type="ORF">CWR43_17165</name>
</gene>
<organism evidence="2 3">
    <name type="scientific">Rhizobium sullae</name>
    <name type="common">Rhizobium hedysari</name>
    <dbReference type="NCBI Taxonomy" id="50338"/>
    <lineage>
        <taxon>Bacteria</taxon>
        <taxon>Pseudomonadati</taxon>
        <taxon>Pseudomonadota</taxon>
        <taxon>Alphaproteobacteria</taxon>
        <taxon>Hyphomicrobiales</taxon>
        <taxon>Rhizobiaceae</taxon>
        <taxon>Rhizobium/Agrobacterium group</taxon>
        <taxon>Rhizobium</taxon>
    </lineage>
</organism>
<sequence length="66" mass="7607">MQPAVQWNITKVIAPTMTHPEMIIRDILNNAVLIVMKYPTSRQFERTGPRGERAHRTDASSRPDYV</sequence>
<reference evidence="2 3" key="2">
    <citation type="submission" date="2017-12" db="EMBL/GenBank/DDBJ databases">
        <title>Genome sequence of Rhizobium sullae HCNT1 isolated from Sulla coronaria nodules and featuring peculiar denitrification phenotypes.</title>
        <authorList>
            <person name="De Diego-Diaz B."/>
            <person name="Treu L."/>
            <person name="Campanaro S."/>
            <person name="Da Silva Duarte V."/>
            <person name="Basaglia M."/>
            <person name="Favaro L."/>
            <person name="Casella S."/>
            <person name="Squartini A."/>
        </authorList>
    </citation>
    <scope>NUCLEOTIDE SEQUENCE [LARGE SCALE GENOMIC DNA]</scope>
    <source>
        <strain evidence="2 3">HCNT1</strain>
    </source>
</reference>
<protein>
    <submittedName>
        <fullName evidence="2">Uncharacterized protein</fullName>
    </submittedName>
</protein>
<accession>A0A2N0D8V7</accession>
<proteinExistence type="predicted"/>
<evidence type="ECO:0000313" key="3">
    <source>
        <dbReference type="Proteomes" id="UP000232164"/>
    </source>
</evidence>
<evidence type="ECO:0000256" key="1">
    <source>
        <dbReference type="SAM" id="MobiDB-lite"/>
    </source>
</evidence>
<reference evidence="2 3" key="1">
    <citation type="submission" date="2017-11" db="EMBL/GenBank/DDBJ databases">
        <authorList>
            <person name="Han C.G."/>
        </authorList>
    </citation>
    <scope>NUCLEOTIDE SEQUENCE [LARGE SCALE GENOMIC DNA]</scope>
    <source>
        <strain evidence="2 3">HCNT1</strain>
    </source>
</reference>